<organism evidence="1 2">
    <name type="scientific">Silicimonas algicola</name>
    <dbReference type="NCBI Taxonomy" id="1826607"/>
    <lineage>
        <taxon>Bacteria</taxon>
        <taxon>Pseudomonadati</taxon>
        <taxon>Pseudomonadota</taxon>
        <taxon>Alphaproteobacteria</taxon>
        <taxon>Rhodobacterales</taxon>
        <taxon>Paracoccaceae</taxon>
    </lineage>
</organism>
<protein>
    <submittedName>
        <fullName evidence="1">Uncharacterized protein DUF3489</fullName>
    </submittedName>
</protein>
<dbReference type="EMBL" id="QGGV01000011">
    <property type="protein sequence ID" value="PWK54603.1"/>
    <property type="molecule type" value="Genomic_DNA"/>
</dbReference>
<proteinExistence type="predicted"/>
<dbReference type="AlphaFoldDB" id="A0A316G1U6"/>
<gene>
    <name evidence="1" type="ORF">C8D95_11137</name>
</gene>
<dbReference type="RefSeq" id="WP_109760714.1">
    <property type="nucleotide sequence ID" value="NZ_CP034588.1"/>
</dbReference>
<keyword evidence="2" id="KW-1185">Reference proteome</keyword>
<sequence>MAQSPTTKSAKLKNMLARPNGASLDALCKATGWQKHSVRAAIPSVRKAGHTVIREANGDKGPVYRLVATESDSQ</sequence>
<evidence type="ECO:0000313" key="2">
    <source>
        <dbReference type="Proteomes" id="UP000245390"/>
    </source>
</evidence>
<evidence type="ECO:0000313" key="1">
    <source>
        <dbReference type="EMBL" id="PWK54603.1"/>
    </source>
</evidence>
<comment type="caution">
    <text evidence="1">The sequence shown here is derived from an EMBL/GenBank/DDBJ whole genome shotgun (WGS) entry which is preliminary data.</text>
</comment>
<accession>A0A316G1U6</accession>
<reference evidence="1 2" key="1">
    <citation type="submission" date="2018-05" db="EMBL/GenBank/DDBJ databases">
        <title>Genomic Encyclopedia of Type Strains, Phase IV (KMG-IV): sequencing the most valuable type-strain genomes for metagenomic binning, comparative biology and taxonomic classification.</title>
        <authorList>
            <person name="Goeker M."/>
        </authorList>
    </citation>
    <scope>NUCLEOTIDE SEQUENCE [LARGE SCALE GENOMIC DNA]</scope>
    <source>
        <strain evidence="1 2">DSM 103371</strain>
    </source>
</reference>
<dbReference type="Proteomes" id="UP000245390">
    <property type="component" value="Unassembled WGS sequence"/>
</dbReference>
<dbReference type="InterPro" id="IPR021880">
    <property type="entry name" value="DUF3489"/>
</dbReference>
<dbReference type="Pfam" id="PF11994">
    <property type="entry name" value="DUF3489"/>
    <property type="match status" value="1"/>
</dbReference>
<name>A0A316G1U6_9RHOB</name>